<gene>
    <name evidence="2" type="ORF">PCANC_11319</name>
</gene>
<name>A0A2N5VT12_9BASI</name>
<dbReference type="EMBL" id="PGCJ01000067">
    <property type="protein sequence ID" value="PLW53138.1"/>
    <property type="molecule type" value="Genomic_DNA"/>
</dbReference>
<organism evidence="2 3">
    <name type="scientific">Puccinia coronata f. sp. avenae</name>
    <dbReference type="NCBI Taxonomy" id="200324"/>
    <lineage>
        <taxon>Eukaryota</taxon>
        <taxon>Fungi</taxon>
        <taxon>Dikarya</taxon>
        <taxon>Basidiomycota</taxon>
        <taxon>Pucciniomycotina</taxon>
        <taxon>Pucciniomycetes</taxon>
        <taxon>Pucciniales</taxon>
        <taxon>Pucciniaceae</taxon>
        <taxon>Puccinia</taxon>
    </lineage>
</organism>
<evidence type="ECO:0000256" key="1">
    <source>
        <dbReference type="SAM" id="Coils"/>
    </source>
</evidence>
<reference evidence="2 3" key="1">
    <citation type="submission" date="2017-11" db="EMBL/GenBank/DDBJ databases">
        <title>De novo assembly and phasing of dikaryotic genomes from two isolates of Puccinia coronata f. sp. avenae, the causal agent of oat crown rust.</title>
        <authorList>
            <person name="Miller M.E."/>
            <person name="Zhang Y."/>
            <person name="Omidvar V."/>
            <person name="Sperschneider J."/>
            <person name="Schwessinger B."/>
            <person name="Raley C."/>
            <person name="Palmer J.M."/>
            <person name="Garnica D."/>
            <person name="Upadhyaya N."/>
            <person name="Rathjen J."/>
            <person name="Taylor J.M."/>
            <person name="Park R.F."/>
            <person name="Dodds P.N."/>
            <person name="Hirsch C.D."/>
            <person name="Kianian S.F."/>
            <person name="Figueroa M."/>
        </authorList>
    </citation>
    <scope>NUCLEOTIDE SEQUENCE [LARGE SCALE GENOMIC DNA]</scope>
    <source>
        <strain evidence="2">12NC29</strain>
    </source>
</reference>
<evidence type="ECO:0000313" key="2">
    <source>
        <dbReference type="EMBL" id="PLW53138.1"/>
    </source>
</evidence>
<feature type="coiled-coil region" evidence="1">
    <location>
        <begin position="16"/>
        <end position="43"/>
    </location>
</feature>
<keyword evidence="1" id="KW-0175">Coiled coil</keyword>
<sequence length="118" mass="13707">MEEKVEKLLDRPVKGQTEEQIRIKEEEEEIDELNKDKEFHNAIPPKVEDESDASLGYLDLSQPVFGLTRPQPANLWFSQDLKAANLWFSQDLKAANLWYSTLKAANLWYSTLKVANLW</sequence>
<comment type="caution">
    <text evidence="2">The sequence shown here is derived from an EMBL/GenBank/DDBJ whole genome shotgun (WGS) entry which is preliminary data.</text>
</comment>
<proteinExistence type="predicted"/>
<protein>
    <submittedName>
        <fullName evidence="2">Uncharacterized protein</fullName>
    </submittedName>
</protein>
<keyword evidence="3" id="KW-1185">Reference proteome</keyword>
<evidence type="ECO:0000313" key="3">
    <source>
        <dbReference type="Proteomes" id="UP000235388"/>
    </source>
</evidence>
<accession>A0A2N5VT12</accession>
<dbReference type="Proteomes" id="UP000235388">
    <property type="component" value="Unassembled WGS sequence"/>
</dbReference>
<dbReference type="AlphaFoldDB" id="A0A2N5VT12"/>